<gene>
    <name evidence="2" type="ORF">ORI27_14095</name>
</gene>
<organism evidence="2 3">
    <name type="scientific">Mycobacterium pinniadriaticum</name>
    <dbReference type="NCBI Taxonomy" id="2994102"/>
    <lineage>
        <taxon>Bacteria</taxon>
        <taxon>Bacillati</taxon>
        <taxon>Actinomycetota</taxon>
        <taxon>Actinomycetes</taxon>
        <taxon>Mycobacteriales</taxon>
        <taxon>Mycobacteriaceae</taxon>
        <taxon>Mycobacterium</taxon>
    </lineage>
</organism>
<proteinExistence type="predicted"/>
<evidence type="ECO:0000313" key="2">
    <source>
        <dbReference type="EMBL" id="MCX2937837.1"/>
    </source>
</evidence>
<sequence length="571" mass="64013">MSVLADTLERTREVTTEIRRRRKAIKQAKPKVFLYKNNPDGSPGAVYRGRINFREFTKHQFPDVKNVSSAGMFEIRTTHYLAKWIMTVPNNPDECKNILIRVDMYGGRWRWTGLGHDWKVSTRDGVDYLVVTFNDDMQFVQFMLCPPNPLLPIPIFQWPRDFWLGPVPSVWGIAVMMLLNLARLQGLITLPNDPGDIEQWEDLPALPHWQVHVKVPNFFEDSSLWTFLGSRMNTIDSVIADALEAGQLCLTYRRYFTDEGEHVTGLIDNNIANGALVFEVVDRSGFGRDSGTYFGGNALTGLERSVIQWVLGFVEDTTSLVNDDEGLYADEYWQSDFLGQIAGSPPYILRDSHMNDLQSELSYAEATATRVIVGGDNPTADAIANLIISATGNLIGYFLLGGFDSLGDIASDIIMPFLVGTILAWDEWENQSRKTNLGWIHLFEVYVAGAEMNAWSLAALEVWRGGFKHTDAENANTCVIGNDTWFIPGLHGRTGDRMGHTNGAYRRATGDRIIFISQFEEMTLQGGGDGEFDFLMKIGQNKAALSSGEHSALMFKNAFNRIADIGVHLVQ</sequence>
<reference evidence="2 3" key="1">
    <citation type="submission" date="2022-11" db="EMBL/GenBank/DDBJ databases">
        <title>Mycobacterium sp. nov.</title>
        <authorList>
            <person name="Papic B."/>
            <person name="Spicic S."/>
            <person name="Duvnjak S."/>
        </authorList>
    </citation>
    <scope>NUCLEOTIDE SEQUENCE [LARGE SCALE GENOMIC DNA]</scope>
    <source>
        <strain evidence="2 3">CVI_P4</strain>
    </source>
</reference>
<evidence type="ECO:0000259" key="1">
    <source>
        <dbReference type="Pfam" id="PF14594"/>
    </source>
</evidence>
<dbReference type="Proteomes" id="UP001300745">
    <property type="component" value="Unassembled WGS sequence"/>
</dbReference>
<dbReference type="EMBL" id="JAPJDO010000010">
    <property type="protein sequence ID" value="MCX2937837.1"/>
    <property type="molecule type" value="Genomic_DNA"/>
</dbReference>
<dbReference type="InterPro" id="IPR029432">
    <property type="entry name" value="Gp28/Gp37-like_dom"/>
</dbReference>
<evidence type="ECO:0000313" key="3">
    <source>
        <dbReference type="Proteomes" id="UP001300745"/>
    </source>
</evidence>
<dbReference type="Pfam" id="PF14594">
    <property type="entry name" value="Sipho_Gp37"/>
    <property type="match status" value="1"/>
</dbReference>
<feature type="domain" description="Gp28/Gp37-like" evidence="1">
    <location>
        <begin position="53"/>
        <end position="521"/>
    </location>
</feature>
<protein>
    <recommendedName>
        <fullName evidence="1">Gp28/Gp37-like domain-containing protein</fullName>
    </recommendedName>
</protein>
<accession>A0ABT3SG26</accession>
<comment type="caution">
    <text evidence="2">The sequence shown here is derived from an EMBL/GenBank/DDBJ whole genome shotgun (WGS) entry which is preliminary data.</text>
</comment>
<dbReference type="RefSeq" id="WP_265997498.1">
    <property type="nucleotide sequence ID" value="NZ_JAPJDN010000010.1"/>
</dbReference>
<keyword evidence="3" id="KW-1185">Reference proteome</keyword>
<name>A0ABT3SG26_9MYCO</name>